<sequence length="81" mass="9096">MPRPLPASIAKKYDTGKRQGSMRRCTTDAGIWMIARVIRIPLPFDDAAQPWRLLRSPAMSLPDDLRSPCSCCGSVWQTHPD</sequence>
<gene>
    <name evidence="1" type="ORF">VZ068_14935</name>
</gene>
<organism evidence="1">
    <name type="scientific">Xanthomonas sp. 10-10</name>
    <dbReference type="NCBI Taxonomy" id="3115848"/>
    <lineage>
        <taxon>Bacteria</taxon>
        <taxon>Pseudomonadati</taxon>
        <taxon>Pseudomonadota</taxon>
        <taxon>Gammaproteobacteria</taxon>
        <taxon>Lysobacterales</taxon>
        <taxon>Lysobacteraceae</taxon>
        <taxon>Xanthomonas</taxon>
    </lineage>
</organism>
<reference evidence="1" key="1">
    <citation type="submission" date="2024-02" db="EMBL/GenBank/DDBJ databases">
        <title>Complete genome sequence of Xanthomonas sp. 10-10.</title>
        <authorList>
            <person name="Biessy A."/>
            <person name="Ciotola M."/>
            <person name="Cadieux M."/>
            <person name="Soufiane B."/>
            <person name="Laforest M."/>
            <person name="Filion M."/>
        </authorList>
    </citation>
    <scope>NUCLEOTIDE SEQUENCE</scope>
    <source>
        <strain evidence="1">10-10</strain>
    </source>
</reference>
<dbReference type="RefSeq" id="WP_259151915.1">
    <property type="nucleotide sequence ID" value="NZ_CP144460.1"/>
</dbReference>
<accession>A0AAU7P572</accession>
<name>A0AAU7P572_9XANT</name>
<proteinExistence type="predicted"/>
<dbReference type="EMBL" id="CP144460">
    <property type="protein sequence ID" value="XBS36764.1"/>
    <property type="molecule type" value="Genomic_DNA"/>
</dbReference>
<evidence type="ECO:0008006" key="2">
    <source>
        <dbReference type="Google" id="ProtNLM"/>
    </source>
</evidence>
<evidence type="ECO:0000313" key="1">
    <source>
        <dbReference type="EMBL" id="XBS36764.1"/>
    </source>
</evidence>
<dbReference type="AlphaFoldDB" id="A0AAU7P572"/>
<protein>
    <recommendedName>
        <fullName evidence="2">Transposase</fullName>
    </recommendedName>
</protein>